<protein>
    <recommendedName>
        <fullName evidence="1">Methyltransferase type 11 domain-containing protein</fullName>
    </recommendedName>
</protein>
<dbReference type="AlphaFoldDB" id="A0A5B8RFX7"/>
<dbReference type="GO" id="GO:0008757">
    <property type="term" value="F:S-adenosylmethionine-dependent methyltransferase activity"/>
    <property type="evidence" value="ECO:0007669"/>
    <property type="project" value="InterPro"/>
</dbReference>
<gene>
    <name evidence="2" type="ORF">KBTEX_03889</name>
</gene>
<feature type="domain" description="Methyltransferase type 11" evidence="1">
    <location>
        <begin position="70"/>
        <end position="117"/>
    </location>
</feature>
<reference evidence="2" key="1">
    <citation type="submission" date="2019-06" db="EMBL/GenBank/DDBJ databases">
        <authorList>
            <person name="Murdoch R.W."/>
            <person name="Fathepure B."/>
        </authorList>
    </citation>
    <scope>NUCLEOTIDE SEQUENCE</scope>
</reference>
<name>A0A5B8RFX7_9ZZZZ</name>
<evidence type="ECO:0000313" key="2">
    <source>
        <dbReference type="EMBL" id="QEA07531.1"/>
    </source>
</evidence>
<dbReference type="EMBL" id="MN079272">
    <property type="protein sequence ID" value="QEA07531.1"/>
    <property type="molecule type" value="Genomic_DNA"/>
</dbReference>
<proteinExistence type="predicted"/>
<dbReference type="InterPro" id="IPR013216">
    <property type="entry name" value="Methyltransf_11"/>
</dbReference>
<sequence>MADALHGWFRTPLGRALVEAECRLLSRRLAALHCRSVVQIGAFGRGQRPALFGDTRHWLVDRWPRGPVDVVAEPELLPLESASVDAVLVIHQLEFSEDPHQLLREVERVLAPEGHVLVLGFNPFSLWGVRRVLAGVRGSRAPWTGHYFGRSRVNDWLRLLGLTVQRREGLFCRPPLRHTRSLEWLAPMERLGPRYARIAGGVNLTVAQKHVAGMTPLEPAMRPRLQVIRGGLAGASRVRPGNSAARDARGGPQG</sequence>
<accession>A0A5B8RFX7</accession>
<evidence type="ECO:0000259" key="1">
    <source>
        <dbReference type="Pfam" id="PF08241"/>
    </source>
</evidence>
<dbReference type="SUPFAM" id="SSF53335">
    <property type="entry name" value="S-adenosyl-L-methionine-dependent methyltransferases"/>
    <property type="match status" value="1"/>
</dbReference>
<dbReference type="Gene3D" id="3.40.50.150">
    <property type="entry name" value="Vaccinia Virus protein VP39"/>
    <property type="match status" value="1"/>
</dbReference>
<organism evidence="2">
    <name type="scientific">uncultured organism</name>
    <dbReference type="NCBI Taxonomy" id="155900"/>
    <lineage>
        <taxon>unclassified sequences</taxon>
        <taxon>environmental samples</taxon>
    </lineage>
</organism>
<dbReference type="InterPro" id="IPR029063">
    <property type="entry name" value="SAM-dependent_MTases_sf"/>
</dbReference>
<dbReference type="Pfam" id="PF08241">
    <property type="entry name" value="Methyltransf_11"/>
    <property type="match status" value="1"/>
</dbReference>